<comment type="similarity">
    <text evidence="1">Belongs to the CapA family.</text>
</comment>
<dbReference type="InterPro" id="IPR019079">
    <property type="entry name" value="Capsule_synth_CapA"/>
</dbReference>
<protein>
    <submittedName>
        <fullName evidence="3">CapA family protein</fullName>
    </submittedName>
</protein>
<feature type="domain" description="Capsule synthesis protein CapA" evidence="2">
    <location>
        <begin position="44"/>
        <end position="272"/>
    </location>
</feature>
<dbReference type="AlphaFoldDB" id="A0A4U8TRX5"/>
<keyword evidence="4" id="KW-1185">Reference proteome</keyword>
<gene>
    <name evidence="3" type="ORF">LS65_001570</name>
</gene>
<evidence type="ECO:0000256" key="1">
    <source>
        <dbReference type="ARBA" id="ARBA00005662"/>
    </source>
</evidence>
<evidence type="ECO:0000259" key="2">
    <source>
        <dbReference type="SMART" id="SM00854"/>
    </source>
</evidence>
<dbReference type="PANTHER" id="PTHR33393:SF13">
    <property type="entry name" value="PGA BIOSYNTHESIS PROTEIN CAPA"/>
    <property type="match status" value="1"/>
</dbReference>
<dbReference type="Pfam" id="PF09587">
    <property type="entry name" value="PGA_cap"/>
    <property type="match status" value="1"/>
</dbReference>
<reference evidence="3 4" key="1">
    <citation type="journal article" date="2014" name="Genome Announc.">
        <title>Draft genome sequences of eight enterohepatic helicobacter species isolated from both laboratory and wild rodents.</title>
        <authorList>
            <person name="Sheh A."/>
            <person name="Shen Z."/>
            <person name="Fox J.G."/>
        </authorList>
    </citation>
    <scope>NUCLEOTIDE SEQUENCE [LARGE SCALE GENOMIC DNA]</scope>
    <source>
        <strain evidence="3 4">MIT 01-6451</strain>
    </source>
</reference>
<dbReference type="PANTHER" id="PTHR33393">
    <property type="entry name" value="POLYGLUTAMINE SYNTHESIS ACCESSORY PROTEIN RV0574C-RELATED"/>
    <property type="match status" value="1"/>
</dbReference>
<dbReference type="RefSeq" id="WP_138129734.1">
    <property type="nucleotide sequence ID" value="NZ_CAJUDB010000012.1"/>
</dbReference>
<organism evidence="3 4">
    <name type="scientific">Helicobacter japonicus</name>
    <dbReference type="NCBI Taxonomy" id="425400"/>
    <lineage>
        <taxon>Bacteria</taxon>
        <taxon>Pseudomonadati</taxon>
        <taxon>Campylobacterota</taxon>
        <taxon>Epsilonproteobacteria</taxon>
        <taxon>Campylobacterales</taxon>
        <taxon>Helicobacteraceae</taxon>
        <taxon>Helicobacter</taxon>
    </lineage>
</organism>
<evidence type="ECO:0000313" key="4">
    <source>
        <dbReference type="Proteomes" id="UP000029707"/>
    </source>
</evidence>
<dbReference type="SUPFAM" id="SSF56300">
    <property type="entry name" value="Metallo-dependent phosphatases"/>
    <property type="match status" value="1"/>
</dbReference>
<accession>A0A4U8TRX5</accession>
<proteinExistence type="inferred from homology"/>
<name>A0A4U8TRX5_9HELI</name>
<dbReference type="OrthoDB" id="5405713at2"/>
<dbReference type="InterPro" id="IPR052169">
    <property type="entry name" value="CW_Biosynth-Accessory"/>
</dbReference>
<dbReference type="CDD" id="cd07381">
    <property type="entry name" value="MPP_CapA"/>
    <property type="match status" value="1"/>
</dbReference>
<dbReference type="InterPro" id="IPR029052">
    <property type="entry name" value="Metallo-depent_PP-like"/>
</dbReference>
<dbReference type="Proteomes" id="UP000029707">
    <property type="component" value="Unassembled WGS sequence"/>
</dbReference>
<dbReference type="SMART" id="SM00854">
    <property type="entry name" value="PGA_cap"/>
    <property type="match status" value="1"/>
</dbReference>
<evidence type="ECO:0000313" key="3">
    <source>
        <dbReference type="EMBL" id="TLE03481.1"/>
    </source>
</evidence>
<dbReference type="EMBL" id="JRMQ02000001">
    <property type="protein sequence ID" value="TLE03481.1"/>
    <property type="molecule type" value="Genomic_DNA"/>
</dbReference>
<comment type="caution">
    <text evidence="3">The sequence shown here is derived from an EMBL/GenBank/DDBJ whole genome shotgun (WGS) entry which is preliminary data.</text>
</comment>
<dbReference type="Gene3D" id="3.60.21.10">
    <property type="match status" value="1"/>
</dbReference>
<sequence>MRILWKHLGIYGLLLIALSGCFGDRVAPSQDTRGVAAQKDDILTLSFVGDNVLGDYYGSNGETLNWYFTNKINKDYSYFFAKVKPILDKDDMTLGNLEGPLTTHSGDRLIKPFAFKGDPSYVEILKSGSVEAVNIANNHTRDYGMKGFNDTQTHLKNARIFYSGEGVLSIYEIKGKKIGMAGHRGWNLGIKTQVAKEIRSLRDMGADIVIFTFHWGEERKNYPNKIQQEIGRFAIDNGADIVIGHHPHVLQGIEEYKGKKIVYSLGNFVYGGAKNPADKDSVIYQVRFAFGTKQNQLEKISDDFIFIKNPKVKKVAKMEQWSELHSFVPVLISGAKTYNNYQPVIAQGQDKERIINRLNTYSESLSK</sequence>
<dbReference type="PROSITE" id="PS51257">
    <property type="entry name" value="PROKAR_LIPOPROTEIN"/>
    <property type="match status" value="1"/>
</dbReference>